<dbReference type="RefSeq" id="WP_100707531.1">
    <property type="nucleotide sequence ID" value="NZ_NPDL01000006.1"/>
</dbReference>
<feature type="region of interest" description="Disordered" evidence="1">
    <location>
        <begin position="1"/>
        <end position="32"/>
    </location>
</feature>
<gene>
    <name evidence="2" type="ORF">CH357_14780</name>
</gene>
<name>A0A2M9XAW8_9LEPT</name>
<dbReference type="Proteomes" id="UP000232196">
    <property type="component" value="Unassembled WGS sequence"/>
</dbReference>
<feature type="compositionally biased region" description="Basic and acidic residues" evidence="1">
    <location>
        <begin position="1"/>
        <end position="27"/>
    </location>
</feature>
<evidence type="ECO:0000313" key="3">
    <source>
        <dbReference type="Proteomes" id="UP000232196"/>
    </source>
</evidence>
<comment type="caution">
    <text evidence="2">The sequence shown here is derived from an EMBL/GenBank/DDBJ whole genome shotgun (WGS) entry which is preliminary data.</text>
</comment>
<dbReference type="AlphaFoldDB" id="A0A2M9XAW8"/>
<dbReference type="OrthoDB" id="371212at2"/>
<dbReference type="EMBL" id="NPDN01000007">
    <property type="protein sequence ID" value="PJZ24841.1"/>
    <property type="molecule type" value="Genomic_DNA"/>
</dbReference>
<reference evidence="2 3" key="1">
    <citation type="submission" date="2017-07" db="EMBL/GenBank/DDBJ databases">
        <title>Leptospira spp. isolated from tropical soils.</title>
        <authorList>
            <person name="Thibeaux R."/>
            <person name="Iraola G."/>
            <person name="Ferres I."/>
            <person name="Bierque E."/>
            <person name="Girault D."/>
            <person name="Soupe-Gilbert M.-E."/>
            <person name="Picardeau M."/>
            <person name="Goarant C."/>
        </authorList>
    </citation>
    <scope>NUCLEOTIDE SEQUENCE [LARGE SCALE GENOMIC DNA]</scope>
    <source>
        <strain evidence="2 3">MCA1-C-A1</strain>
    </source>
</reference>
<dbReference type="NCBIfam" id="NF047642">
    <property type="entry name" value="LB_289_fam"/>
    <property type="match status" value="1"/>
</dbReference>
<proteinExistence type="predicted"/>
<organism evidence="2 3">
    <name type="scientific">Leptospira hartskeerlii</name>
    <dbReference type="NCBI Taxonomy" id="2023177"/>
    <lineage>
        <taxon>Bacteria</taxon>
        <taxon>Pseudomonadati</taxon>
        <taxon>Spirochaetota</taxon>
        <taxon>Spirochaetia</taxon>
        <taxon>Leptospirales</taxon>
        <taxon>Leptospiraceae</taxon>
        <taxon>Leptospira</taxon>
    </lineage>
</organism>
<evidence type="ECO:0000256" key="1">
    <source>
        <dbReference type="SAM" id="MobiDB-lite"/>
    </source>
</evidence>
<sequence>MKRTELERRERDLRKAQKKQEALDKRGGGNGVGDFIDQLSGLFRYDATEIFNTKDDINILEVLEEMQMILPQKKWDDVLKKAIKKTGVLEKDRAYKELLELLSVEEENEDEEEEVGV</sequence>
<accession>A0A2M9XAW8</accession>
<evidence type="ECO:0000313" key="2">
    <source>
        <dbReference type="EMBL" id="PJZ24841.1"/>
    </source>
</evidence>
<protein>
    <submittedName>
        <fullName evidence="2">Uncharacterized protein</fullName>
    </submittedName>
</protein>
<keyword evidence="3" id="KW-1185">Reference proteome</keyword>